<dbReference type="AlphaFoldDB" id="A0A4Q7MZ62"/>
<reference evidence="1 2" key="1">
    <citation type="submission" date="2019-02" db="EMBL/GenBank/DDBJ databases">
        <title>Genomic Encyclopedia of Type Strains, Phase IV (KMG-IV): sequencing the most valuable type-strain genomes for metagenomic binning, comparative biology and taxonomic classification.</title>
        <authorList>
            <person name="Goeker M."/>
        </authorList>
    </citation>
    <scope>NUCLEOTIDE SEQUENCE [LARGE SCALE GENOMIC DNA]</scope>
    <source>
        <strain evidence="1 2">DSM 18116</strain>
    </source>
</reference>
<dbReference type="RefSeq" id="WP_130538719.1">
    <property type="nucleotide sequence ID" value="NZ_CP042431.1"/>
</dbReference>
<gene>
    <name evidence="1" type="ORF">EV199_0087</name>
</gene>
<keyword evidence="2" id="KW-1185">Reference proteome</keyword>
<dbReference type="Proteomes" id="UP000293874">
    <property type="component" value="Unassembled WGS sequence"/>
</dbReference>
<evidence type="ECO:0000313" key="2">
    <source>
        <dbReference type="Proteomes" id="UP000293874"/>
    </source>
</evidence>
<dbReference type="InterPro" id="IPR025368">
    <property type="entry name" value="DUF4272"/>
</dbReference>
<accession>A0A4Q7MZ62</accession>
<comment type="caution">
    <text evidence="1">The sequence shown here is derived from an EMBL/GenBank/DDBJ whole genome shotgun (WGS) entry which is preliminary data.</text>
</comment>
<name>A0A4Q7MZ62_9BACT</name>
<proteinExistence type="predicted"/>
<dbReference type="EMBL" id="SGXA01000001">
    <property type="protein sequence ID" value="RZS74243.1"/>
    <property type="molecule type" value="Genomic_DNA"/>
</dbReference>
<evidence type="ECO:0000313" key="1">
    <source>
        <dbReference type="EMBL" id="RZS74243.1"/>
    </source>
</evidence>
<dbReference type="OrthoDB" id="4399984at2"/>
<dbReference type="Pfam" id="PF14094">
    <property type="entry name" value="DUF4272"/>
    <property type="match status" value="1"/>
</dbReference>
<protein>
    <submittedName>
        <fullName evidence="1">Uncharacterized protein DUF4272</fullName>
    </submittedName>
</protein>
<sequence>MICTLYAHYTGFDRIKKRIEEFFPEGKLFVGKDGESDVLECEAKGGFLRPSGKLKISYREKENPSYKIAENDHSPLTNNLRGLHGYARSLPFSNESLQEKFLQKIFTLNCEFSIAVTKGEIKELKNVIQELAQEFDAILFVQPKTVISKSKGQHFLDSHLDLIIDQEGNSGIDFLDVKIDAAYFDQQVPAREDQLARKSRSEQLIGSWQISVNKHLPVIDSEETVTIRRAEEIAQRVSVLAVVNLVAFSHIPPEEATDYLQQNNLWAFVTPAEKDFLNDPTEEKKSRESWKCECIYTLLWALNKTEALPSPAQLCDLGTIPPEQYPVGKDKFPEDFIRTAGLVRSKADILDASDLYYRLDWACVDARIHGKQITEAHPGVVYERHYALNWLINYGNQEWDDVSCDT</sequence>
<organism evidence="1 2">
    <name type="scientific">Pseudobacter ginsenosidimutans</name>
    <dbReference type="NCBI Taxonomy" id="661488"/>
    <lineage>
        <taxon>Bacteria</taxon>
        <taxon>Pseudomonadati</taxon>
        <taxon>Bacteroidota</taxon>
        <taxon>Chitinophagia</taxon>
        <taxon>Chitinophagales</taxon>
        <taxon>Chitinophagaceae</taxon>
        <taxon>Pseudobacter</taxon>
    </lineage>
</organism>